<dbReference type="Proteomes" id="UP000027265">
    <property type="component" value="Unassembled WGS sequence"/>
</dbReference>
<feature type="compositionally biased region" description="Low complexity" evidence="1">
    <location>
        <begin position="244"/>
        <end position="254"/>
    </location>
</feature>
<evidence type="ECO:0000313" key="2">
    <source>
        <dbReference type="EMBL" id="KDQ55478.1"/>
    </source>
</evidence>
<feature type="compositionally biased region" description="Basic residues" evidence="1">
    <location>
        <begin position="444"/>
        <end position="453"/>
    </location>
</feature>
<reference evidence="3" key="1">
    <citation type="journal article" date="2014" name="Proc. Natl. Acad. Sci. U.S.A.">
        <title>Extensive sampling of basidiomycete genomes demonstrates inadequacy of the white-rot/brown-rot paradigm for wood decay fungi.</title>
        <authorList>
            <person name="Riley R."/>
            <person name="Salamov A.A."/>
            <person name="Brown D.W."/>
            <person name="Nagy L.G."/>
            <person name="Floudas D."/>
            <person name="Held B.W."/>
            <person name="Levasseur A."/>
            <person name="Lombard V."/>
            <person name="Morin E."/>
            <person name="Otillar R."/>
            <person name="Lindquist E.A."/>
            <person name="Sun H."/>
            <person name="LaButti K.M."/>
            <person name="Schmutz J."/>
            <person name="Jabbour D."/>
            <person name="Luo H."/>
            <person name="Baker S.E."/>
            <person name="Pisabarro A.G."/>
            <person name="Walton J.D."/>
            <person name="Blanchette R.A."/>
            <person name="Henrissat B."/>
            <person name="Martin F."/>
            <person name="Cullen D."/>
            <person name="Hibbett D.S."/>
            <person name="Grigoriev I.V."/>
        </authorList>
    </citation>
    <scope>NUCLEOTIDE SEQUENCE [LARGE SCALE GENOMIC DNA]</scope>
    <source>
        <strain evidence="3">MUCL 33604</strain>
    </source>
</reference>
<organism evidence="2 3">
    <name type="scientific">Jaapia argillacea MUCL 33604</name>
    <dbReference type="NCBI Taxonomy" id="933084"/>
    <lineage>
        <taxon>Eukaryota</taxon>
        <taxon>Fungi</taxon>
        <taxon>Dikarya</taxon>
        <taxon>Basidiomycota</taxon>
        <taxon>Agaricomycotina</taxon>
        <taxon>Agaricomycetes</taxon>
        <taxon>Agaricomycetidae</taxon>
        <taxon>Jaapiales</taxon>
        <taxon>Jaapiaceae</taxon>
        <taxon>Jaapia</taxon>
    </lineage>
</organism>
<feature type="region of interest" description="Disordered" evidence="1">
    <location>
        <begin position="429"/>
        <end position="453"/>
    </location>
</feature>
<evidence type="ECO:0000256" key="1">
    <source>
        <dbReference type="SAM" id="MobiDB-lite"/>
    </source>
</evidence>
<sequence length="453" mass="49342">MSYSTAYNFNTTPTQISLRSFDTTTRQEVLAGDHDNLSMNDFSQLLRPIPSPSGALKPHNSALYESMTVPSSAAHAPYAFTFSAPLRSSQSNETPTPYTGPVGYPAAKPSADFKPAFLELSQASFRPKAKFVIDDVLGMPMPHSLLHRYHNTLLFTALPLLPPYPTPTQSPSPPTPPRPRSERSHRVDQSTPTTAHRDGSPSLILAHGDASVSTAPKRRGRSAASEGCVPSYPSPPLSEIQGRASHSASPSPSSEGDVDDDGTLHSAQSTSNKKRKRGSANYAELFDTLSFPCEWGGECSHVFIKSDANLREEIGNHLKAVHNLETSSKLQVVCQWEGCSVKTQGMRKHIATVHLHAEIWQCRCEQWIGRHDEATRHGVNCAEGAAIRAGRKTALRGCPKKSARITPRTNDEGAAICAGRKTALRGCPKKSARIALRTNGQEPRKKRARRSRS</sequence>
<evidence type="ECO:0000313" key="3">
    <source>
        <dbReference type="Proteomes" id="UP000027265"/>
    </source>
</evidence>
<feature type="compositionally biased region" description="Basic and acidic residues" evidence="1">
    <location>
        <begin position="179"/>
        <end position="188"/>
    </location>
</feature>
<name>A0A067PKR9_9AGAM</name>
<gene>
    <name evidence="2" type="ORF">JAAARDRAFT_195848</name>
</gene>
<feature type="compositionally biased region" description="Pro residues" evidence="1">
    <location>
        <begin position="164"/>
        <end position="178"/>
    </location>
</feature>
<protein>
    <submittedName>
        <fullName evidence="2">Uncharacterized protein</fullName>
    </submittedName>
</protein>
<feature type="region of interest" description="Disordered" evidence="1">
    <location>
        <begin position="164"/>
        <end position="279"/>
    </location>
</feature>
<proteinExistence type="predicted"/>
<dbReference type="InParanoid" id="A0A067PKR9"/>
<dbReference type="EMBL" id="KL197725">
    <property type="protein sequence ID" value="KDQ55478.1"/>
    <property type="molecule type" value="Genomic_DNA"/>
</dbReference>
<dbReference type="HOGENOM" id="CLU_604202_0_0_1"/>
<dbReference type="AlphaFoldDB" id="A0A067PKR9"/>
<keyword evidence="3" id="KW-1185">Reference proteome</keyword>
<accession>A0A067PKR9</accession>